<keyword evidence="4" id="KW-0732">Signal</keyword>
<dbReference type="SUPFAM" id="SSF52025">
    <property type="entry name" value="PA domain"/>
    <property type="match status" value="1"/>
</dbReference>
<sequence length="554" mass="61783">MNKLFYCFIIFPALLISGCQSSPETEEAAQSITEEKLLSHIEVISSDEFEGRATASEGEEKTVNYLVNELESLGVSPGMDNGSYVQEFPLLGQTVEPSSASYTLKQNGQVLNDLEFRADFVAWPANEAEQVDVNDAELLYVGYGIQAPEFDWDDYKDADIEGKVLVFKNSDPSYDENIFGGEGRLYYGRWSYKFEKAADMGALGAIIIHTTPTAGYGWNVVSNSWSGEQFYLKSEEGEAETMPDFNSWLTEPVSAELFEAAGLNLNEMLEAADDPEFQPVPLDGITVDVDLEANYSNMSSRNVLGEIKGNDPDLMDQYLIFTAHYDHLGITNPVEGDSINNGALDNAAGVSSLLNLAEAYKMVQPEMQRSALFLFVGAEEMGLLGSKYWAANPTVHPGNVTANFNLDGMQVYGQTEDVVLVGYGRNTITDVFEDYAQMGDRTIAPDPYPEQGYFYRSDHFALAQIGIPAVFPNPGQEYINKPDDWSETVDSLDTANYHSVNDEINELWDLSGMEQDVRLFFRTSFDILNRNEMMEWYSGDEFEAVREEMLEEAP</sequence>
<dbReference type="Pfam" id="PF04389">
    <property type="entry name" value="Peptidase_M28"/>
    <property type="match status" value="1"/>
</dbReference>
<keyword evidence="9" id="KW-1185">Reference proteome</keyword>
<dbReference type="RefSeq" id="WP_237851967.1">
    <property type="nucleotide sequence ID" value="NZ_JAKLWS010000001.1"/>
</dbReference>
<dbReference type="InterPro" id="IPR007484">
    <property type="entry name" value="Peptidase_M28"/>
</dbReference>
<dbReference type="EMBL" id="JAKLWS010000001">
    <property type="protein sequence ID" value="MCG2587121.1"/>
    <property type="molecule type" value="Genomic_DNA"/>
</dbReference>
<dbReference type="InterPro" id="IPR046450">
    <property type="entry name" value="PA_dom_sf"/>
</dbReference>
<evidence type="ECO:0000256" key="4">
    <source>
        <dbReference type="ARBA" id="ARBA00022729"/>
    </source>
</evidence>
<evidence type="ECO:0000313" key="8">
    <source>
        <dbReference type="EMBL" id="MCG2587121.1"/>
    </source>
</evidence>
<evidence type="ECO:0000256" key="3">
    <source>
        <dbReference type="ARBA" id="ARBA00022723"/>
    </source>
</evidence>
<dbReference type="Proteomes" id="UP001165366">
    <property type="component" value="Unassembled WGS sequence"/>
</dbReference>
<keyword evidence="3" id="KW-0479">Metal-binding</keyword>
<dbReference type="PANTHER" id="PTHR12147:SF56">
    <property type="entry name" value="AMINOPEPTIDASE YDR415C-RELATED"/>
    <property type="match status" value="1"/>
</dbReference>
<evidence type="ECO:0000259" key="7">
    <source>
        <dbReference type="Pfam" id="PF04389"/>
    </source>
</evidence>
<keyword evidence="2" id="KW-0645">Protease</keyword>
<dbReference type="Gene3D" id="3.40.630.10">
    <property type="entry name" value="Zn peptidases"/>
    <property type="match status" value="2"/>
</dbReference>
<keyword evidence="6" id="KW-0862">Zinc</keyword>
<keyword evidence="5" id="KW-0378">Hydrolase</keyword>
<accession>A0ABS9K8E6</accession>
<evidence type="ECO:0000256" key="6">
    <source>
        <dbReference type="ARBA" id="ARBA00022833"/>
    </source>
</evidence>
<dbReference type="SUPFAM" id="SSF53187">
    <property type="entry name" value="Zn-dependent exopeptidases"/>
    <property type="match status" value="1"/>
</dbReference>
<gene>
    <name evidence="8" type="ORF">L6773_00990</name>
</gene>
<comment type="caution">
    <text evidence="8">The sequence shown here is derived from an EMBL/GenBank/DDBJ whole genome shotgun (WGS) entry which is preliminary data.</text>
</comment>
<dbReference type="PANTHER" id="PTHR12147">
    <property type="entry name" value="METALLOPEPTIDASE M28 FAMILY MEMBER"/>
    <property type="match status" value="1"/>
</dbReference>
<evidence type="ECO:0000256" key="5">
    <source>
        <dbReference type="ARBA" id="ARBA00022801"/>
    </source>
</evidence>
<evidence type="ECO:0000313" key="9">
    <source>
        <dbReference type="Proteomes" id="UP001165366"/>
    </source>
</evidence>
<reference evidence="8" key="1">
    <citation type="submission" date="2022-01" db="EMBL/GenBank/DDBJ databases">
        <authorList>
            <person name="Wang Y."/>
        </authorList>
    </citation>
    <scope>NUCLEOTIDE SEQUENCE</scope>
    <source>
        <strain evidence="8">WB101</strain>
    </source>
</reference>
<dbReference type="PROSITE" id="PS51257">
    <property type="entry name" value="PROKAR_LIPOPROTEIN"/>
    <property type="match status" value="1"/>
</dbReference>
<keyword evidence="1" id="KW-0031">Aminopeptidase</keyword>
<dbReference type="Gene3D" id="3.50.30.30">
    <property type="match status" value="1"/>
</dbReference>
<evidence type="ECO:0000256" key="2">
    <source>
        <dbReference type="ARBA" id="ARBA00022670"/>
    </source>
</evidence>
<dbReference type="InterPro" id="IPR045175">
    <property type="entry name" value="M28_fam"/>
</dbReference>
<feature type="domain" description="Peptidase M28" evidence="7">
    <location>
        <begin position="302"/>
        <end position="506"/>
    </location>
</feature>
<name>A0ABS9K8E6_9BACT</name>
<proteinExistence type="predicted"/>
<organism evidence="8 9">
    <name type="scientific">Rhodohalobacter sulfatireducens</name>
    <dbReference type="NCBI Taxonomy" id="2911366"/>
    <lineage>
        <taxon>Bacteria</taxon>
        <taxon>Pseudomonadati</taxon>
        <taxon>Balneolota</taxon>
        <taxon>Balneolia</taxon>
        <taxon>Balneolales</taxon>
        <taxon>Balneolaceae</taxon>
        <taxon>Rhodohalobacter</taxon>
    </lineage>
</organism>
<protein>
    <submittedName>
        <fullName evidence="8">M28 family peptidase</fullName>
    </submittedName>
</protein>
<reference evidence="8" key="2">
    <citation type="submission" date="2024-05" db="EMBL/GenBank/DDBJ databases">
        <title>Rhodohalobacter halophilus gen. nov., sp. nov., a moderately halophilic member of the family Balneolaceae.</title>
        <authorList>
            <person name="Xia J."/>
        </authorList>
    </citation>
    <scope>NUCLEOTIDE SEQUENCE</scope>
    <source>
        <strain evidence="8">WB101</strain>
    </source>
</reference>
<evidence type="ECO:0000256" key="1">
    <source>
        <dbReference type="ARBA" id="ARBA00022438"/>
    </source>
</evidence>